<dbReference type="InterPro" id="IPR054708">
    <property type="entry name" value="MTPAP-like_central"/>
</dbReference>
<feature type="region of interest" description="Disordered" evidence="3">
    <location>
        <begin position="351"/>
        <end position="439"/>
    </location>
</feature>
<reference evidence="6" key="1">
    <citation type="submission" date="2006-10" db="EMBL/GenBank/DDBJ databases">
        <authorList>
            <person name="Amadeo P."/>
            <person name="Zhao Q."/>
            <person name="Wortman J."/>
            <person name="Fraser-Liggett C."/>
            <person name="Carlton J."/>
        </authorList>
    </citation>
    <scope>NUCLEOTIDE SEQUENCE</scope>
    <source>
        <strain evidence="6">G3</strain>
    </source>
</reference>
<dbReference type="Pfam" id="PF03828">
    <property type="entry name" value="PAP_assoc"/>
    <property type="match status" value="1"/>
</dbReference>
<dbReference type="STRING" id="5722.A2FB50"/>
<dbReference type="VEuPathDB" id="TrichDB:TVAGG3_0867930"/>
<dbReference type="FunFam" id="1.10.1410.10:FF:000030">
    <property type="entry name" value="PAP/25A associated domain containing protein"/>
    <property type="match status" value="1"/>
</dbReference>
<organism evidence="6 7">
    <name type="scientific">Trichomonas vaginalis (strain ATCC PRA-98 / G3)</name>
    <dbReference type="NCBI Taxonomy" id="412133"/>
    <lineage>
        <taxon>Eukaryota</taxon>
        <taxon>Metamonada</taxon>
        <taxon>Parabasalia</taxon>
        <taxon>Trichomonadida</taxon>
        <taxon>Trichomonadidae</taxon>
        <taxon>Trichomonas</taxon>
    </lineage>
</organism>
<evidence type="ECO:0000259" key="4">
    <source>
        <dbReference type="Pfam" id="PF03828"/>
    </source>
</evidence>
<dbReference type="SUPFAM" id="SSF81301">
    <property type="entry name" value="Nucleotidyltransferase"/>
    <property type="match status" value="1"/>
</dbReference>
<evidence type="ECO:0000256" key="1">
    <source>
        <dbReference type="ARBA" id="ARBA00022723"/>
    </source>
</evidence>
<feature type="compositionally biased region" description="Basic and acidic residues" evidence="3">
    <location>
        <begin position="356"/>
        <end position="417"/>
    </location>
</feature>
<evidence type="ECO:0000259" key="5">
    <source>
        <dbReference type="Pfam" id="PF22600"/>
    </source>
</evidence>
<sequence>MIDPILDLVSEEVKLHPCQVQADCPWCNGMEYSHSSTYLCMHREILDFARWILPTEEEKHLRYLVIKRFRVAINQLWPNAKVICHGSTATGTFLPNGDLDFCVLGAPSGNDEDLLTELNDHLQALQVVSNSAVIKAKCPIISGTEKPFNFKIDISINNENGVLNIKRNQYYFSHYPTLLPLVMLMKIFLLQEHLDEPYKGGISSNTLIQLCLFIIQASKNDINMNLGRLICSFFSIFGRNFNYFTTGISTREGGSLFSRVQADRMQFKSPITLCIEDPQLPGNFLGENAFATPHFRNACNDAFTRIFRSNGRSPSILLRFINYPKFLISIREQLQKQYQSLLGTAVEGIKLSLGPKNDRDNNDRGNRYHDDRSYRDDRYRDDRSYRDDRGPNRNKDDRNFNRKSEWGRQRSYNRRDDLDDDNNSYQRRNSNKDRRGYRN</sequence>
<dbReference type="PANTHER" id="PTHR23092">
    <property type="entry name" value="POLY(A) RNA POLYMERASE"/>
    <property type="match status" value="1"/>
</dbReference>
<feature type="compositionally biased region" description="Basic and acidic residues" evidence="3">
    <location>
        <begin position="430"/>
        <end position="439"/>
    </location>
</feature>
<dbReference type="FunCoup" id="A2FB50">
    <property type="interactions" value="216"/>
</dbReference>
<dbReference type="SMR" id="A2FB50"/>
<dbReference type="GO" id="GO:0031499">
    <property type="term" value="C:TRAMP complex"/>
    <property type="evidence" value="ECO:0000318"/>
    <property type="project" value="GO_Central"/>
</dbReference>
<evidence type="ECO:0000313" key="7">
    <source>
        <dbReference type="Proteomes" id="UP000001542"/>
    </source>
</evidence>
<evidence type="ECO:0000256" key="3">
    <source>
        <dbReference type="SAM" id="MobiDB-lite"/>
    </source>
</evidence>
<keyword evidence="2" id="KW-0460">Magnesium</keyword>
<dbReference type="GO" id="GO:0043634">
    <property type="term" value="P:polyadenylation-dependent ncRNA catabolic process"/>
    <property type="evidence" value="ECO:0000318"/>
    <property type="project" value="GO_Central"/>
</dbReference>
<evidence type="ECO:0000313" key="6">
    <source>
        <dbReference type="EMBL" id="EAX97885.1"/>
    </source>
</evidence>
<feature type="domain" description="PAP-associated" evidence="4">
    <location>
        <begin position="225"/>
        <end position="283"/>
    </location>
</feature>
<dbReference type="eggNOG" id="KOG1906">
    <property type="taxonomic scope" value="Eukaryota"/>
</dbReference>
<dbReference type="Gene3D" id="1.10.1410.10">
    <property type="match status" value="1"/>
</dbReference>
<dbReference type="VEuPathDB" id="TrichDB:TVAG_490130"/>
<accession>A2FB50</accession>
<protein>
    <submittedName>
        <fullName evidence="6">PAP/25A associated domain containing protein</fullName>
    </submittedName>
</protein>
<dbReference type="PANTHER" id="PTHR23092:SF15">
    <property type="entry name" value="INACTIVE NON-CANONICAL POLY(A) RNA POLYMERASE PROTEIN TRF4-2-RELATED"/>
    <property type="match status" value="1"/>
</dbReference>
<name>A2FB50_TRIV3</name>
<dbReference type="Gene3D" id="3.30.460.10">
    <property type="entry name" value="Beta Polymerase, domain 2"/>
    <property type="match status" value="1"/>
</dbReference>
<dbReference type="InterPro" id="IPR043519">
    <property type="entry name" value="NT_sf"/>
</dbReference>
<dbReference type="OMA" id="NGMEYSH"/>
<reference evidence="6" key="2">
    <citation type="journal article" date="2007" name="Science">
        <title>Draft genome sequence of the sexually transmitted pathogen Trichomonas vaginalis.</title>
        <authorList>
            <person name="Carlton J.M."/>
            <person name="Hirt R.P."/>
            <person name="Silva J.C."/>
            <person name="Delcher A.L."/>
            <person name="Schatz M."/>
            <person name="Zhao Q."/>
            <person name="Wortman J.R."/>
            <person name="Bidwell S.L."/>
            <person name="Alsmark U.C.M."/>
            <person name="Besteiro S."/>
            <person name="Sicheritz-Ponten T."/>
            <person name="Noel C.J."/>
            <person name="Dacks J.B."/>
            <person name="Foster P.G."/>
            <person name="Simillion C."/>
            <person name="Van de Peer Y."/>
            <person name="Miranda-Saavedra D."/>
            <person name="Barton G.J."/>
            <person name="Westrop G.D."/>
            <person name="Mueller S."/>
            <person name="Dessi D."/>
            <person name="Fiori P.L."/>
            <person name="Ren Q."/>
            <person name="Paulsen I."/>
            <person name="Zhang H."/>
            <person name="Bastida-Corcuera F.D."/>
            <person name="Simoes-Barbosa A."/>
            <person name="Brown M.T."/>
            <person name="Hayes R.D."/>
            <person name="Mukherjee M."/>
            <person name="Okumura C.Y."/>
            <person name="Schneider R."/>
            <person name="Smith A.J."/>
            <person name="Vanacova S."/>
            <person name="Villalvazo M."/>
            <person name="Haas B.J."/>
            <person name="Pertea M."/>
            <person name="Feldblyum T.V."/>
            <person name="Utterback T.R."/>
            <person name="Shu C.L."/>
            <person name="Osoegawa K."/>
            <person name="de Jong P.J."/>
            <person name="Hrdy I."/>
            <person name="Horvathova L."/>
            <person name="Zubacova Z."/>
            <person name="Dolezal P."/>
            <person name="Malik S.B."/>
            <person name="Logsdon J.M. Jr."/>
            <person name="Henze K."/>
            <person name="Gupta A."/>
            <person name="Wang C.C."/>
            <person name="Dunne R.L."/>
            <person name="Upcroft J.A."/>
            <person name="Upcroft P."/>
            <person name="White O."/>
            <person name="Salzberg S.L."/>
            <person name="Tang P."/>
            <person name="Chiu C.-H."/>
            <person name="Lee Y.-S."/>
            <person name="Embley T.M."/>
            <person name="Coombs G.H."/>
            <person name="Mottram J.C."/>
            <person name="Tachezy J."/>
            <person name="Fraser-Liggett C.M."/>
            <person name="Johnson P.J."/>
        </authorList>
    </citation>
    <scope>NUCLEOTIDE SEQUENCE [LARGE SCALE GENOMIC DNA]</scope>
    <source>
        <strain evidence="6">G3</strain>
    </source>
</reference>
<dbReference type="GO" id="GO:0046872">
    <property type="term" value="F:metal ion binding"/>
    <property type="evidence" value="ECO:0007669"/>
    <property type="project" value="UniProtKB-KW"/>
</dbReference>
<proteinExistence type="predicted"/>
<dbReference type="SUPFAM" id="SSF81631">
    <property type="entry name" value="PAP/OAS1 substrate-binding domain"/>
    <property type="match status" value="1"/>
</dbReference>
<evidence type="ECO:0000256" key="2">
    <source>
        <dbReference type="ARBA" id="ARBA00022842"/>
    </source>
</evidence>
<dbReference type="GO" id="GO:1990817">
    <property type="term" value="F:poly(A) RNA polymerase activity"/>
    <property type="evidence" value="ECO:0000318"/>
    <property type="project" value="GO_Central"/>
</dbReference>
<dbReference type="GO" id="GO:0031123">
    <property type="term" value="P:RNA 3'-end processing"/>
    <property type="evidence" value="ECO:0000318"/>
    <property type="project" value="GO_Central"/>
</dbReference>
<dbReference type="InterPro" id="IPR002058">
    <property type="entry name" value="PAP_assoc"/>
</dbReference>
<dbReference type="EMBL" id="DS113697">
    <property type="protein sequence ID" value="EAX97885.1"/>
    <property type="molecule type" value="Genomic_DNA"/>
</dbReference>
<keyword evidence="1" id="KW-0479">Metal-binding</keyword>
<dbReference type="RefSeq" id="XP_001310815.1">
    <property type="nucleotide sequence ID" value="XM_001310814.1"/>
</dbReference>
<keyword evidence="7" id="KW-1185">Reference proteome</keyword>
<dbReference type="GO" id="GO:0005730">
    <property type="term" value="C:nucleolus"/>
    <property type="evidence" value="ECO:0000318"/>
    <property type="project" value="GO_Central"/>
</dbReference>
<dbReference type="KEGG" id="tva:4755674"/>
<gene>
    <name evidence="6" type="ORF">TVAG_490130</name>
</gene>
<dbReference type="AlphaFoldDB" id="A2FB50"/>
<dbReference type="CDD" id="cd05402">
    <property type="entry name" value="NT_PAP_TUTase"/>
    <property type="match status" value="1"/>
</dbReference>
<dbReference type="Pfam" id="PF22600">
    <property type="entry name" value="MTPAP-like_central"/>
    <property type="match status" value="1"/>
</dbReference>
<dbReference type="InterPro" id="IPR045862">
    <property type="entry name" value="Trf4-like"/>
</dbReference>
<dbReference type="OrthoDB" id="273917at2759"/>
<dbReference type="InParanoid" id="A2FB50"/>
<feature type="domain" description="Poly(A) RNA polymerase mitochondrial-like central palm" evidence="5">
    <location>
        <begin position="42"/>
        <end position="166"/>
    </location>
</feature>
<dbReference type="Proteomes" id="UP000001542">
    <property type="component" value="Unassembled WGS sequence"/>
</dbReference>